<evidence type="ECO:0000313" key="4">
    <source>
        <dbReference type="EMBL" id="QFG67746.1"/>
    </source>
</evidence>
<dbReference type="Pfam" id="PF04536">
    <property type="entry name" value="TPM_phosphatase"/>
    <property type="match status" value="1"/>
</dbReference>
<dbReference type="InterPro" id="IPR007621">
    <property type="entry name" value="TPM_dom"/>
</dbReference>
<keyword evidence="2" id="KW-1133">Transmembrane helix</keyword>
<evidence type="ECO:0000256" key="2">
    <source>
        <dbReference type="SAM" id="Phobius"/>
    </source>
</evidence>
<dbReference type="EMBL" id="CP044427">
    <property type="protein sequence ID" value="QFG67746.1"/>
    <property type="molecule type" value="Genomic_DNA"/>
</dbReference>
<protein>
    <recommendedName>
        <fullName evidence="3">TPM domain-containing protein</fullName>
    </recommendedName>
</protein>
<organism evidence="4 5">
    <name type="scientific">Ornithinimicrobium pratense</name>
    <dbReference type="NCBI Taxonomy" id="2593973"/>
    <lineage>
        <taxon>Bacteria</taxon>
        <taxon>Bacillati</taxon>
        <taxon>Actinomycetota</taxon>
        <taxon>Actinomycetes</taxon>
        <taxon>Micrococcales</taxon>
        <taxon>Ornithinimicrobiaceae</taxon>
        <taxon>Ornithinimicrobium</taxon>
    </lineage>
</organism>
<dbReference type="KEGG" id="serw:FY030_02495"/>
<keyword evidence="5" id="KW-1185">Reference proteome</keyword>
<feature type="domain" description="TPM" evidence="3">
    <location>
        <begin position="89"/>
        <end position="206"/>
    </location>
</feature>
<accession>A0A5J6V377</accession>
<name>A0A5J6V377_9MICO</name>
<reference evidence="4 5" key="1">
    <citation type="submission" date="2019-09" db="EMBL/GenBank/DDBJ databases">
        <title>Serinicoccus pratensis sp. nov., isolated from meadow soil.</title>
        <authorList>
            <person name="Zhang W."/>
        </authorList>
    </citation>
    <scope>NUCLEOTIDE SEQUENCE [LARGE SCALE GENOMIC DNA]</scope>
    <source>
        <strain evidence="4 5">W204</strain>
    </source>
</reference>
<proteinExistence type="predicted"/>
<keyword evidence="2" id="KW-0812">Transmembrane</keyword>
<evidence type="ECO:0000259" key="3">
    <source>
        <dbReference type="Pfam" id="PF04536"/>
    </source>
</evidence>
<evidence type="ECO:0000256" key="1">
    <source>
        <dbReference type="SAM" id="Coils"/>
    </source>
</evidence>
<keyword evidence="2" id="KW-0472">Membrane</keyword>
<dbReference type="AlphaFoldDB" id="A0A5J6V377"/>
<sequence>MVGVQVVEVPVLQVPVVQIAVLAVQLLPVPVVQPQPQRGPLLMRRPVAGSARPLRTAVLALALPVGLSIGLSGGAASAVPPFDLPAELVDEQGVLAHPEAVQQAQDAYYEETRRQLFVVVVDDLDGWDTPSWLAQTARLSGLGQEDLALVVVTDVDAEPGIVTAALQVPEGAGVPASAVARTERDISAAAARGDADEVARTALAGLRAAGVDRPGDATARTLWWAAVVILVLAVAGTVALWLIQRARTATREAVDRVRAEELSGTLGSLVVELDDALEEAQLELGLAQARVEDEEAAARLREAQETVRLAEAEAGQVHRRRSELSLGPTAALTWRVPPGEAVAELEQLHTLARSTRERLRGLQLPA</sequence>
<gene>
    <name evidence="4" type="ORF">FY030_02495</name>
</gene>
<keyword evidence="1" id="KW-0175">Coiled coil</keyword>
<feature type="coiled-coil region" evidence="1">
    <location>
        <begin position="270"/>
        <end position="320"/>
    </location>
</feature>
<evidence type="ECO:0000313" key="5">
    <source>
        <dbReference type="Proteomes" id="UP000326546"/>
    </source>
</evidence>
<dbReference type="Gene3D" id="3.10.310.50">
    <property type="match status" value="1"/>
</dbReference>
<dbReference type="Proteomes" id="UP000326546">
    <property type="component" value="Chromosome"/>
</dbReference>
<feature type="transmembrane region" description="Helical" evidence="2">
    <location>
        <begin position="222"/>
        <end position="243"/>
    </location>
</feature>
<dbReference type="OrthoDB" id="5105562at2"/>